<comment type="subcellular location">
    <subcellularLocation>
        <location evidence="1">Membrane</location>
        <topology evidence="1">Multi-pass membrane protein</topology>
    </subcellularLocation>
</comment>
<feature type="domain" description="EamA" evidence="7">
    <location>
        <begin position="13"/>
        <end position="147"/>
    </location>
</feature>
<feature type="transmembrane region" description="Helical" evidence="6">
    <location>
        <begin position="192"/>
        <end position="211"/>
    </location>
</feature>
<dbReference type="InterPro" id="IPR050638">
    <property type="entry name" value="AA-Vitamin_Transporters"/>
</dbReference>
<feature type="transmembrane region" description="Helical" evidence="6">
    <location>
        <begin position="135"/>
        <end position="155"/>
    </location>
</feature>
<feature type="transmembrane region" description="Helical" evidence="6">
    <location>
        <begin position="7"/>
        <end position="31"/>
    </location>
</feature>
<gene>
    <name evidence="8" type="primary">yedA</name>
    <name evidence="8" type="ORF">PSA7680_01655</name>
</gene>
<dbReference type="OrthoDB" id="9810556at2"/>
<dbReference type="RefSeq" id="WP_085868226.1">
    <property type="nucleotide sequence ID" value="NZ_FWFQ01000009.1"/>
</dbReference>
<sequence>MSTRPTPLNWLSIATLGFVWGGTFMVIEIAIEGFTPLQVAAGRSLLGALTLLAVCAATGRSLPRLSDPRGGTIWLCAIAMGLLSTAVPFFLISWAQTRVSSAFAGVSMAMIPLVVLPLAHAFVPGERLTRRRLAGFGLGFAGTALLVGGGAFASTGAGGELWGRLACLLAVVSLASGAIITRLCPPTRVLPLAAASLLVSALLMVPVALLIDGWPGPSGAAPLAALTFLGIVPTALMIWLRTTVIRSAGPSFMTLTNYQVPVWSILFGALVLDEPIPVQLPAALALILAGLAVSQWRPRAPAA</sequence>
<keyword evidence="5 6" id="KW-0472">Membrane</keyword>
<evidence type="ECO:0000256" key="4">
    <source>
        <dbReference type="ARBA" id="ARBA00022989"/>
    </source>
</evidence>
<keyword evidence="9" id="KW-1185">Reference proteome</keyword>
<dbReference type="PANTHER" id="PTHR32322">
    <property type="entry name" value="INNER MEMBRANE TRANSPORTER"/>
    <property type="match status" value="1"/>
</dbReference>
<evidence type="ECO:0000313" key="8">
    <source>
        <dbReference type="EMBL" id="SLN34964.1"/>
    </source>
</evidence>
<protein>
    <submittedName>
        <fullName evidence="8">Putative inner membrane transporter YedA</fullName>
    </submittedName>
</protein>
<feature type="transmembrane region" description="Helical" evidence="6">
    <location>
        <begin position="101"/>
        <end position="123"/>
    </location>
</feature>
<keyword evidence="4 6" id="KW-1133">Transmembrane helix</keyword>
<dbReference type="EMBL" id="FWFQ01000009">
    <property type="protein sequence ID" value="SLN34964.1"/>
    <property type="molecule type" value="Genomic_DNA"/>
</dbReference>
<dbReference type="InterPro" id="IPR000620">
    <property type="entry name" value="EamA_dom"/>
</dbReference>
<name>A0A1Y5S8N8_9RHOB</name>
<evidence type="ECO:0000256" key="6">
    <source>
        <dbReference type="SAM" id="Phobius"/>
    </source>
</evidence>
<feature type="transmembrane region" description="Helical" evidence="6">
    <location>
        <begin position="223"/>
        <end position="240"/>
    </location>
</feature>
<keyword evidence="3 6" id="KW-0812">Transmembrane</keyword>
<feature type="transmembrane region" description="Helical" evidence="6">
    <location>
        <begin position="37"/>
        <end position="59"/>
    </location>
</feature>
<evidence type="ECO:0000313" key="9">
    <source>
        <dbReference type="Proteomes" id="UP000193409"/>
    </source>
</evidence>
<accession>A0A1Y5S8N8</accession>
<dbReference type="SUPFAM" id="SSF103481">
    <property type="entry name" value="Multidrug resistance efflux transporter EmrE"/>
    <property type="match status" value="2"/>
</dbReference>
<dbReference type="PANTHER" id="PTHR32322:SF2">
    <property type="entry name" value="EAMA DOMAIN-CONTAINING PROTEIN"/>
    <property type="match status" value="1"/>
</dbReference>
<dbReference type="GO" id="GO:0016020">
    <property type="term" value="C:membrane"/>
    <property type="evidence" value="ECO:0007669"/>
    <property type="project" value="UniProtKB-SubCell"/>
</dbReference>
<feature type="transmembrane region" description="Helical" evidence="6">
    <location>
        <begin position="71"/>
        <end position="95"/>
    </location>
</feature>
<dbReference type="Proteomes" id="UP000193409">
    <property type="component" value="Unassembled WGS sequence"/>
</dbReference>
<reference evidence="8 9" key="1">
    <citation type="submission" date="2017-03" db="EMBL/GenBank/DDBJ databases">
        <authorList>
            <person name="Afonso C.L."/>
            <person name="Miller P.J."/>
            <person name="Scott M.A."/>
            <person name="Spackman E."/>
            <person name="Goraichik I."/>
            <person name="Dimitrov K.M."/>
            <person name="Suarez D.L."/>
            <person name="Swayne D.E."/>
        </authorList>
    </citation>
    <scope>NUCLEOTIDE SEQUENCE [LARGE SCALE GENOMIC DNA]</scope>
    <source>
        <strain evidence="8 9">CECT 7680</strain>
    </source>
</reference>
<evidence type="ECO:0000259" key="7">
    <source>
        <dbReference type="Pfam" id="PF00892"/>
    </source>
</evidence>
<evidence type="ECO:0000256" key="2">
    <source>
        <dbReference type="ARBA" id="ARBA00007362"/>
    </source>
</evidence>
<feature type="domain" description="EamA" evidence="7">
    <location>
        <begin position="162"/>
        <end position="293"/>
    </location>
</feature>
<dbReference type="InterPro" id="IPR037185">
    <property type="entry name" value="EmrE-like"/>
</dbReference>
<proteinExistence type="inferred from homology"/>
<dbReference type="Pfam" id="PF00892">
    <property type="entry name" value="EamA"/>
    <property type="match status" value="2"/>
</dbReference>
<feature type="transmembrane region" description="Helical" evidence="6">
    <location>
        <begin position="161"/>
        <end position="180"/>
    </location>
</feature>
<evidence type="ECO:0000256" key="5">
    <source>
        <dbReference type="ARBA" id="ARBA00023136"/>
    </source>
</evidence>
<organism evidence="8 9">
    <name type="scientific">Pseudoruegeria aquimaris</name>
    <dbReference type="NCBI Taxonomy" id="393663"/>
    <lineage>
        <taxon>Bacteria</taxon>
        <taxon>Pseudomonadati</taxon>
        <taxon>Pseudomonadota</taxon>
        <taxon>Alphaproteobacteria</taxon>
        <taxon>Rhodobacterales</taxon>
        <taxon>Roseobacteraceae</taxon>
        <taxon>Pseudoruegeria</taxon>
    </lineage>
</organism>
<dbReference type="AlphaFoldDB" id="A0A1Y5S8N8"/>
<comment type="similarity">
    <text evidence="2">Belongs to the EamA transporter family.</text>
</comment>
<evidence type="ECO:0000256" key="3">
    <source>
        <dbReference type="ARBA" id="ARBA00022692"/>
    </source>
</evidence>
<evidence type="ECO:0000256" key="1">
    <source>
        <dbReference type="ARBA" id="ARBA00004141"/>
    </source>
</evidence>